<dbReference type="AlphaFoldDB" id="A0A7R8WGB7"/>
<name>A0A7R8WGB7_9CRUS</name>
<gene>
    <name evidence="1" type="ORF">CTOB1V02_LOCUS9013</name>
</gene>
<accession>A0A7R8WGB7</accession>
<proteinExistence type="predicted"/>
<sequence length="138" mass="15442">MSLPQEDDNLWTNDYKITMEITSAQSYLRPIVPAPNRTRAQSYLRQIVIAPNSLAPNGPEPNSPAPNCPAPNYPAPNCPTTPDERSLINVSCSATIRVRVLEVDLWTPRDLLKKVALILSILMSCVVARKTREFIREN</sequence>
<dbReference type="EMBL" id="OB663233">
    <property type="protein sequence ID" value="CAD7231159.1"/>
    <property type="molecule type" value="Genomic_DNA"/>
</dbReference>
<protein>
    <submittedName>
        <fullName evidence="1">Uncharacterized protein</fullName>
    </submittedName>
</protein>
<organism evidence="1">
    <name type="scientific">Cyprideis torosa</name>
    <dbReference type="NCBI Taxonomy" id="163714"/>
    <lineage>
        <taxon>Eukaryota</taxon>
        <taxon>Metazoa</taxon>
        <taxon>Ecdysozoa</taxon>
        <taxon>Arthropoda</taxon>
        <taxon>Crustacea</taxon>
        <taxon>Oligostraca</taxon>
        <taxon>Ostracoda</taxon>
        <taxon>Podocopa</taxon>
        <taxon>Podocopida</taxon>
        <taxon>Cytherocopina</taxon>
        <taxon>Cytheroidea</taxon>
        <taxon>Cytherideidae</taxon>
        <taxon>Cyprideis</taxon>
    </lineage>
</organism>
<reference evidence="1" key="1">
    <citation type="submission" date="2020-11" db="EMBL/GenBank/DDBJ databases">
        <authorList>
            <person name="Tran Van P."/>
        </authorList>
    </citation>
    <scope>NUCLEOTIDE SEQUENCE</scope>
</reference>
<evidence type="ECO:0000313" key="1">
    <source>
        <dbReference type="EMBL" id="CAD7231159.1"/>
    </source>
</evidence>